<evidence type="ECO:0000256" key="1">
    <source>
        <dbReference type="ARBA" id="ARBA00003145"/>
    </source>
</evidence>
<evidence type="ECO:0000256" key="5">
    <source>
        <dbReference type="ARBA" id="ARBA00029594"/>
    </source>
</evidence>
<proteinExistence type="predicted"/>
<dbReference type="SUPFAM" id="SSF56024">
    <property type="entry name" value="Phospholipase D/nuclease"/>
    <property type="match status" value="1"/>
</dbReference>
<evidence type="ECO:0000313" key="8">
    <source>
        <dbReference type="Proteomes" id="UP000033202"/>
    </source>
</evidence>
<dbReference type="GO" id="GO:0005576">
    <property type="term" value="C:extracellular region"/>
    <property type="evidence" value="ECO:0007669"/>
    <property type="project" value="UniProtKB-SubCell"/>
</dbReference>
<comment type="function">
    <text evidence="1">Could be a virulence factor.</text>
</comment>
<dbReference type="InterPro" id="IPR025202">
    <property type="entry name" value="PLD-like_dom"/>
</dbReference>
<dbReference type="PROSITE" id="PS50035">
    <property type="entry name" value="PLD"/>
    <property type="match status" value="1"/>
</dbReference>
<keyword evidence="8" id="KW-1185">Reference proteome</keyword>
<evidence type="ECO:0000313" key="7">
    <source>
        <dbReference type="EMBL" id="GAO39218.1"/>
    </source>
</evidence>
<gene>
    <name evidence="7" type="ORF">SCH01S_28_00770</name>
</gene>
<dbReference type="Proteomes" id="UP000033202">
    <property type="component" value="Unassembled WGS sequence"/>
</dbReference>
<comment type="caution">
    <text evidence="7">The sequence shown here is derived from an EMBL/GenBank/DDBJ whole genome shotgun (WGS) entry which is preliminary data.</text>
</comment>
<comment type="subcellular location">
    <subcellularLocation>
        <location evidence="2">Secreted</location>
    </subcellularLocation>
</comment>
<reference evidence="7 8" key="1">
    <citation type="submission" date="2015-04" db="EMBL/GenBank/DDBJ databases">
        <title>Whole genome shotgun sequence of Sphingomonas changbaiensis NBRC 104936.</title>
        <authorList>
            <person name="Katano-Makiyama Y."/>
            <person name="Hosoyama A."/>
            <person name="Hashimoto M."/>
            <person name="Noguchi M."/>
            <person name="Tsuchikane K."/>
            <person name="Ohji S."/>
            <person name="Yamazoe A."/>
            <person name="Ichikawa N."/>
            <person name="Kimura A."/>
            <person name="Fujita N."/>
        </authorList>
    </citation>
    <scope>NUCLEOTIDE SEQUENCE [LARGE SCALE GENOMIC DNA]</scope>
    <source>
        <strain evidence="7 8">NBRC 104936</strain>
    </source>
</reference>
<dbReference type="Gene3D" id="3.30.870.10">
    <property type="entry name" value="Endonuclease Chain A"/>
    <property type="match status" value="1"/>
</dbReference>
<evidence type="ECO:0000256" key="4">
    <source>
        <dbReference type="ARBA" id="ARBA00022525"/>
    </source>
</evidence>
<feature type="domain" description="PLD phosphodiesterase" evidence="6">
    <location>
        <begin position="12"/>
        <end position="38"/>
    </location>
</feature>
<protein>
    <recommendedName>
        <fullName evidence="3">Phospholipase D</fullName>
    </recommendedName>
    <alternativeName>
        <fullName evidence="5">Choline phosphatase</fullName>
    </alternativeName>
</protein>
<dbReference type="AlphaFoldDB" id="A0A0E9MNY4"/>
<dbReference type="GO" id="GO:0006793">
    <property type="term" value="P:phosphorus metabolic process"/>
    <property type="evidence" value="ECO:0007669"/>
    <property type="project" value="UniProtKB-ARBA"/>
</dbReference>
<evidence type="ECO:0000259" key="6">
    <source>
        <dbReference type="PROSITE" id="PS50035"/>
    </source>
</evidence>
<dbReference type="Pfam" id="PF13091">
    <property type="entry name" value="PLDc_2"/>
    <property type="match status" value="1"/>
</dbReference>
<dbReference type="STRING" id="1219043.SCH01S_28_00770"/>
<accession>A0A0E9MNY4</accession>
<organism evidence="7 8">
    <name type="scientific">Sphingomonas changbaiensis NBRC 104936</name>
    <dbReference type="NCBI Taxonomy" id="1219043"/>
    <lineage>
        <taxon>Bacteria</taxon>
        <taxon>Pseudomonadati</taxon>
        <taxon>Pseudomonadota</taxon>
        <taxon>Alphaproteobacteria</taxon>
        <taxon>Sphingomonadales</taxon>
        <taxon>Sphingomonadaceae</taxon>
        <taxon>Sphingomonas</taxon>
    </lineage>
</organism>
<keyword evidence="4" id="KW-0964">Secreted</keyword>
<evidence type="ECO:0000256" key="2">
    <source>
        <dbReference type="ARBA" id="ARBA00004613"/>
    </source>
</evidence>
<sequence length="354" mass="40130">MGLPGVTIRYYTDREFHAKLYVVGDTALVGSANLTESGLMSNREVSVVLTKERDEGFADLVGLFELFWSNAITLTAEVLKQYELAYRRIGNPQEEADFQKALEALVPKAIVPSAKVGSDKVSKERAFLQRYQRKYDEQLIPAFREVEGVFEDFGQRRPDFENEDRLVELGRFLGWCRLAKAPGDEWQTTALAPAPQRRERIVAQLADWLTSTDTRAGDLYDAAKESARISGLRKAMGSEQVIAALNYDDLFGALIGVHAFHDRLRHVKGGERGLKEEFRLNPLSRIKETLTYLLYGPGLSLERAYDCIQNERWKLVGFGEASVMELLGWMDEERPPINGRTIKALRFLGFDVRD</sequence>
<dbReference type="EMBL" id="BBWU01000028">
    <property type="protein sequence ID" value="GAO39218.1"/>
    <property type="molecule type" value="Genomic_DNA"/>
</dbReference>
<dbReference type="InterPro" id="IPR001736">
    <property type="entry name" value="PLipase_D/transphosphatidylase"/>
</dbReference>
<evidence type="ECO:0000256" key="3">
    <source>
        <dbReference type="ARBA" id="ARBA00018392"/>
    </source>
</evidence>
<name>A0A0E9MNY4_9SPHN</name>
<dbReference type="GO" id="GO:0003824">
    <property type="term" value="F:catalytic activity"/>
    <property type="evidence" value="ECO:0007669"/>
    <property type="project" value="InterPro"/>
</dbReference>